<gene>
    <name evidence="2" type="ORF">CAPTEDRAFT_192161</name>
</gene>
<keyword evidence="4" id="KW-1185">Reference proteome</keyword>
<protein>
    <submittedName>
        <fullName evidence="2 3">Uncharacterized protein</fullName>
    </submittedName>
</protein>
<evidence type="ECO:0000313" key="3">
    <source>
        <dbReference type="EnsemblMetazoa" id="CapteP192161"/>
    </source>
</evidence>
<accession>R7V985</accession>
<dbReference type="HOGENOM" id="CLU_1070575_0_0_1"/>
<dbReference type="GO" id="GO:0003676">
    <property type="term" value="F:nucleic acid binding"/>
    <property type="evidence" value="ECO:0007669"/>
    <property type="project" value="InterPro"/>
</dbReference>
<evidence type="ECO:0000313" key="2">
    <source>
        <dbReference type="EMBL" id="ELU15067.1"/>
    </source>
</evidence>
<sequence length="260" mass="29565">MSSKKKQFGISNGRASKIIERNCQTGRKTLRPRPDRPQRFQEEKSNRFLIRFTSTTARQQQTPFQLGLRGRTPQKYGLGFPDTGERHTDPSWPASLVACLKAPAHRQTHEMFVQARVYSGCGGPTIWATFHNRAKSPIVFLGGGHPEPNENRLPWPAYSPDMNPFDTLWAKFSTRLIDRDVYPIKLDDFRQCLTEDCSLLDQWAIESAQCAMKGEEGNRRIFAENILKSAQIEELTRGPDPKYDSKSVLRISGDPIIATK</sequence>
<evidence type="ECO:0000313" key="4">
    <source>
        <dbReference type="Proteomes" id="UP000014760"/>
    </source>
</evidence>
<organism evidence="2">
    <name type="scientific">Capitella teleta</name>
    <name type="common">Polychaete worm</name>
    <dbReference type="NCBI Taxonomy" id="283909"/>
    <lineage>
        <taxon>Eukaryota</taxon>
        <taxon>Metazoa</taxon>
        <taxon>Spiralia</taxon>
        <taxon>Lophotrochozoa</taxon>
        <taxon>Annelida</taxon>
        <taxon>Polychaeta</taxon>
        <taxon>Sedentaria</taxon>
        <taxon>Scolecida</taxon>
        <taxon>Capitellidae</taxon>
        <taxon>Capitella</taxon>
    </lineage>
</organism>
<name>R7V985_CAPTE</name>
<reference evidence="2 4" key="2">
    <citation type="journal article" date="2013" name="Nature">
        <title>Insights into bilaterian evolution from three spiralian genomes.</title>
        <authorList>
            <person name="Simakov O."/>
            <person name="Marletaz F."/>
            <person name="Cho S.J."/>
            <person name="Edsinger-Gonzales E."/>
            <person name="Havlak P."/>
            <person name="Hellsten U."/>
            <person name="Kuo D.H."/>
            <person name="Larsson T."/>
            <person name="Lv J."/>
            <person name="Arendt D."/>
            <person name="Savage R."/>
            <person name="Osoegawa K."/>
            <person name="de Jong P."/>
            <person name="Grimwood J."/>
            <person name="Chapman J.A."/>
            <person name="Shapiro H."/>
            <person name="Aerts A."/>
            <person name="Otillar R.P."/>
            <person name="Terry A.Y."/>
            <person name="Boore J.L."/>
            <person name="Grigoriev I.V."/>
            <person name="Lindberg D.R."/>
            <person name="Seaver E.C."/>
            <person name="Weisblat D.A."/>
            <person name="Putnam N.H."/>
            <person name="Rokhsar D.S."/>
        </authorList>
    </citation>
    <scope>NUCLEOTIDE SEQUENCE</scope>
    <source>
        <strain evidence="2 4">I ESC-2004</strain>
    </source>
</reference>
<dbReference type="EMBL" id="KB294061">
    <property type="protein sequence ID" value="ELU15067.1"/>
    <property type="molecule type" value="Genomic_DNA"/>
</dbReference>
<proteinExistence type="predicted"/>
<dbReference type="EnsemblMetazoa" id="CapteT192161">
    <property type="protein sequence ID" value="CapteP192161"/>
    <property type="gene ID" value="CapteG192161"/>
</dbReference>
<reference evidence="4" key="1">
    <citation type="submission" date="2012-12" db="EMBL/GenBank/DDBJ databases">
        <authorList>
            <person name="Hellsten U."/>
            <person name="Grimwood J."/>
            <person name="Chapman J.A."/>
            <person name="Shapiro H."/>
            <person name="Aerts A."/>
            <person name="Otillar R.P."/>
            <person name="Terry A.Y."/>
            <person name="Boore J.L."/>
            <person name="Simakov O."/>
            <person name="Marletaz F."/>
            <person name="Cho S.-J."/>
            <person name="Edsinger-Gonzales E."/>
            <person name="Havlak P."/>
            <person name="Kuo D.-H."/>
            <person name="Larsson T."/>
            <person name="Lv J."/>
            <person name="Arendt D."/>
            <person name="Savage R."/>
            <person name="Osoegawa K."/>
            <person name="de Jong P."/>
            <person name="Lindberg D.R."/>
            <person name="Seaver E.C."/>
            <person name="Weisblat D.A."/>
            <person name="Putnam N.H."/>
            <person name="Grigoriev I.V."/>
            <person name="Rokhsar D.S."/>
        </authorList>
    </citation>
    <scope>NUCLEOTIDE SEQUENCE</scope>
    <source>
        <strain evidence="4">I ESC-2004</strain>
    </source>
</reference>
<evidence type="ECO:0000256" key="1">
    <source>
        <dbReference type="SAM" id="MobiDB-lite"/>
    </source>
</evidence>
<feature type="region of interest" description="Disordered" evidence="1">
    <location>
        <begin position="1"/>
        <end position="44"/>
    </location>
</feature>
<reference evidence="3" key="3">
    <citation type="submission" date="2015-06" db="UniProtKB">
        <authorList>
            <consortium name="EnsemblMetazoa"/>
        </authorList>
    </citation>
    <scope>IDENTIFICATION</scope>
</reference>
<feature type="compositionally biased region" description="Basic and acidic residues" evidence="1">
    <location>
        <begin position="32"/>
        <end position="44"/>
    </location>
</feature>
<dbReference type="Gene3D" id="3.30.420.10">
    <property type="entry name" value="Ribonuclease H-like superfamily/Ribonuclease H"/>
    <property type="match status" value="1"/>
</dbReference>
<dbReference type="AlphaFoldDB" id="R7V985"/>
<dbReference type="EMBL" id="AMQN01004652">
    <property type="status" value="NOT_ANNOTATED_CDS"/>
    <property type="molecule type" value="Genomic_DNA"/>
</dbReference>
<dbReference type="OrthoDB" id="2416077at2759"/>
<dbReference type="InterPro" id="IPR036397">
    <property type="entry name" value="RNaseH_sf"/>
</dbReference>
<dbReference type="Proteomes" id="UP000014760">
    <property type="component" value="Unassembled WGS sequence"/>
</dbReference>